<proteinExistence type="predicted"/>
<name>A0ACB8KY43_CITSI</name>
<comment type="caution">
    <text evidence="1">The sequence shown here is derived from an EMBL/GenBank/DDBJ whole genome shotgun (WGS) entry which is preliminary data.</text>
</comment>
<evidence type="ECO:0000313" key="1">
    <source>
        <dbReference type="EMBL" id="KAH9759216.1"/>
    </source>
</evidence>
<gene>
    <name evidence="1" type="ORF">KPL71_016933</name>
</gene>
<dbReference type="EMBL" id="CM039174">
    <property type="protein sequence ID" value="KAH9759216.1"/>
    <property type="molecule type" value="Genomic_DNA"/>
</dbReference>
<keyword evidence="2" id="KW-1185">Reference proteome</keyword>
<dbReference type="Proteomes" id="UP000829398">
    <property type="component" value="Chromosome 5"/>
</dbReference>
<reference evidence="2" key="1">
    <citation type="journal article" date="2023" name="Hortic. Res.">
        <title>A chromosome-level phased genome enabling allele-level studies in sweet orange: a case study on citrus Huanglongbing tolerance.</title>
        <authorList>
            <person name="Wu B."/>
            <person name="Yu Q."/>
            <person name="Deng Z."/>
            <person name="Duan Y."/>
            <person name="Luo F."/>
            <person name="Gmitter F. Jr."/>
        </authorList>
    </citation>
    <scope>NUCLEOTIDE SEQUENCE [LARGE SCALE GENOMIC DNA]</scope>
    <source>
        <strain evidence="2">cv. Valencia</strain>
    </source>
</reference>
<evidence type="ECO:0000313" key="2">
    <source>
        <dbReference type="Proteomes" id="UP000829398"/>
    </source>
</evidence>
<keyword evidence="1" id="KW-0645">Protease</keyword>
<sequence length="813" mass="86274">MVTAITYRVLALPLKYHHHRQHHHWVAYIDQISSIALCVDIISALVLFPVLFLFLGSFFGDARAAQGSKNGVYIVYMGAAASGKGSLRDDHAQLLASMLKRKKNSIIRSYKNGFSGFAARLSAEEAHALSKKPGVVSIFPDPVLQLHTTRSWDFLKIQTDVLIDSVPSPSLNSQDQESDTIIGILDTGVWPESESFNDKDMGPIPTRWKGTCNAGNDNVSFSCNRKIIGARFYDIEDDVVAKGQSPRDMVGHGTHVASTAAGQAVQGASYYGLAAGTAIGGSPGSRIAVYRVCSPEYGCTGSNILAAFDDAIADGVDVLSLSLGGSAGIVRPLTDDPIALGAFHAVEHGITVVCSAGNDGPSSGSVVNFAPWIFTVAASTIDRDFESDIVLGGNKVIKGESINFSNLQKSPVYPLIYAKSAKKDDANENAARNCDLDSLAGALVKGKIVLCDNDDDMGSVVDKKDGVKSLGGVGVIVIDDQSRAVASSYGTFPLTVISSKEAAEILAYINSKRNPVATILPTVSVTKYKPAPAIAYFSARGPSPLTRNILKPDITAPGVNILAAWMGNDTGEAPEGKEPPLFNVISGTSMSCPHISGVVAAIKHQNPTFSPSEIKSVVMTTATQTNNLRAPITTNSGAAATPYDFGAGEVSTTASLQPGLVYETTTLDYLNFLCYCGYDLSKIKMIATTIPKDFACPKDSGVDSISNINYPSIAVSSFDGKEGRTISRTVTNVAGNNETIYTVAVDAPQGLNVKVIPEELQFTKSGQKLSYQVTFTSALSPLKEDVFGSITWSNGKYKVRSLFVVSSKSSKSY</sequence>
<accession>A0ACB8KY43</accession>
<protein>
    <submittedName>
        <fullName evidence="1">CO(2)-response secreted protease</fullName>
    </submittedName>
</protein>
<keyword evidence="1" id="KW-0378">Hydrolase</keyword>
<organism evidence="1 2">
    <name type="scientific">Citrus sinensis</name>
    <name type="common">Sweet orange</name>
    <name type="synonym">Citrus aurantium var. sinensis</name>
    <dbReference type="NCBI Taxonomy" id="2711"/>
    <lineage>
        <taxon>Eukaryota</taxon>
        <taxon>Viridiplantae</taxon>
        <taxon>Streptophyta</taxon>
        <taxon>Embryophyta</taxon>
        <taxon>Tracheophyta</taxon>
        <taxon>Spermatophyta</taxon>
        <taxon>Magnoliopsida</taxon>
        <taxon>eudicotyledons</taxon>
        <taxon>Gunneridae</taxon>
        <taxon>Pentapetalae</taxon>
        <taxon>rosids</taxon>
        <taxon>malvids</taxon>
        <taxon>Sapindales</taxon>
        <taxon>Rutaceae</taxon>
        <taxon>Aurantioideae</taxon>
        <taxon>Citrus</taxon>
    </lineage>
</organism>